<feature type="chain" id="PRO_5017457125" description="C1q domain-containing protein" evidence="5">
    <location>
        <begin position="16"/>
        <end position="220"/>
    </location>
</feature>
<dbReference type="PANTHER" id="PTHR22923:SF102">
    <property type="entry name" value="CEREBELLIN 13-RELATED"/>
    <property type="match status" value="1"/>
</dbReference>
<dbReference type="PANTHER" id="PTHR22923">
    <property type="entry name" value="CEREBELLIN-RELATED"/>
    <property type="match status" value="1"/>
</dbReference>
<dbReference type="Pfam" id="PF00386">
    <property type="entry name" value="C1q"/>
    <property type="match status" value="1"/>
</dbReference>
<keyword evidence="8" id="KW-1185">Reference proteome</keyword>
<reference evidence="7" key="2">
    <citation type="submission" date="2025-08" db="UniProtKB">
        <authorList>
            <consortium name="Ensembl"/>
        </authorList>
    </citation>
    <scope>IDENTIFICATION</scope>
    <source>
        <strain evidence="7">Hd-rR</strain>
    </source>
</reference>
<dbReference type="GeneTree" id="ENSGT00940000163520"/>
<feature type="coiled-coil region" evidence="4">
    <location>
        <begin position="23"/>
        <end position="77"/>
    </location>
</feature>
<name>A0A3B3I8E6_ORYLA</name>
<sequence length="220" mass="24646">MTKWFLVALLALVGAQSPSDNEVAELTTRVEQLTARVEQLKRERDAALNISLTCGAFSIDDNLLQQLTAKVERLERERKFRERPRVAFSAALIDSRNWTSFGPYTDDETLKLKKVITNIGGGYNPETGWFTAPVGGLYYFRVTGHVGDSDYLNAGVKKNRENLIAIHHKSKNTRGSASNAMILELEQDDFVFFQLWRERGLTIGDQGGITTFTGFLVSPV</sequence>
<feature type="domain" description="C1q" evidence="6">
    <location>
        <begin position="81"/>
        <end position="220"/>
    </location>
</feature>
<dbReference type="Proteomes" id="UP000001038">
    <property type="component" value="Chromosome 24"/>
</dbReference>
<keyword evidence="4" id="KW-0175">Coiled coil</keyword>
<dbReference type="RefSeq" id="XP_011490030.1">
    <property type="nucleotide sequence ID" value="XM_011491728.2"/>
</dbReference>
<dbReference type="InterPro" id="IPR001073">
    <property type="entry name" value="C1q_dom"/>
</dbReference>
<keyword evidence="3 5" id="KW-0732">Signal</keyword>
<protein>
    <recommendedName>
        <fullName evidence="6">C1q domain-containing protein</fullName>
    </recommendedName>
</protein>
<comment type="subcellular location">
    <subcellularLocation>
        <location evidence="1">Secreted</location>
    </subcellularLocation>
</comment>
<evidence type="ECO:0000259" key="6">
    <source>
        <dbReference type="PROSITE" id="PS50871"/>
    </source>
</evidence>
<dbReference type="Ensembl" id="ENSORLT00000045800.1">
    <property type="protein sequence ID" value="ENSORLP00000040060.1"/>
    <property type="gene ID" value="ENSORLG00000027482.1"/>
</dbReference>
<organism evidence="7 8">
    <name type="scientific">Oryzias latipes</name>
    <name type="common">Japanese rice fish</name>
    <name type="synonym">Japanese killifish</name>
    <dbReference type="NCBI Taxonomy" id="8090"/>
    <lineage>
        <taxon>Eukaryota</taxon>
        <taxon>Metazoa</taxon>
        <taxon>Chordata</taxon>
        <taxon>Craniata</taxon>
        <taxon>Vertebrata</taxon>
        <taxon>Euteleostomi</taxon>
        <taxon>Actinopterygii</taxon>
        <taxon>Neopterygii</taxon>
        <taxon>Teleostei</taxon>
        <taxon>Neoteleostei</taxon>
        <taxon>Acanthomorphata</taxon>
        <taxon>Ovalentaria</taxon>
        <taxon>Atherinomorphae</taxon>
        <taxon>Beloniformes</taxon>
        <taxon>Adrianichthyidae</taxon>
        <taxon>Oryziinae</taxon>
        <taxon>Oryzias</taxon>
    </lineage>
</organism>
<dbReference type="Bgee" id="ENSORLG00000027482">
    <property type="expression patterns" value="Expressed in liver and 3 other cell types or tissues"/>
</dbReference>
<dbReference type="KEGG" id="ola:101156863"/>
<dbReference type="InterPro" id="IPR050822">
    <property type="entry name" value="Cerebellin_Synaptic_Org"/>
</dbReference>
<evidence type="ECO:0000256" key="3">
    <source>
        <dbReference type="ARBA" id="ARBA00022729"/>
    </source>
</evidence>
<evidence type="ECO:0000256" key="1">
    <source>
        <dbReference type="ARBA" id="ARBA00004613"/>
    </source>
</evidence>
<keyword evidence="2" id="KW-0964">Secreted</keyword>
<evidence type="ECO:0000313" key="8">
    <source>
        <dbReference type="Proteomes" id="UP000001038"/>
    </source>
</evidence>
<reference evidence="7 8" key="1">
    <citation type="journal article" date="2007" name="Nature">
        <title>The medaka draft genome and insights into vertebrate genome evolution.</title>
        <authorList>
            <person name="Kasahara M."/>
            <person name="Naruse K."/>
            <person name="Sasaki S."/>
            <person name="Nakatani Y."/>
            <person name="Qu W."/>
            <person name="Ahsan B."/>
            <person name="Yamada T."/>
            <person name="Nagayasu Y."/>
            <person name="Doi K."/>
            <person name="Kasai Y."/>
            <person name="Jindo T."/>
            <person name="Kobayashi D."/>
            <person name="Shimada A."/>
            <person name="Toyoda A."/>
            <person name="Kuroki Y."/>
            <person name="Fujiyama A."/>
            <person name="Sasaki T."/>
            <person name="Shimizu A."/>
            <person name="Asakawa S."/>
            <person name="Shimizu N."/>
            <person name="Hashimoto S."/>
            <person name="Yang J."/>
            <person name="Lee Y."/>
            <person name="Matsushima K."/>
            <person name="Sugano S."/>
            <person name="Sakaizumi M."/>
            <person name="Narita T."/>
            <person name="Ohishi K."/>
            <person name="Haga S."/>
            <person name="Ohta F."/>
            <person name="Nomoto H."/>
            <person name="Nogata K."/>
            <person name="Morishita T."/>
            <person name="Endo T."/>
            <person name="Shin-I T."/>
            <person name="Takeda H."/>
            <person name="Morishita S."/>
            <person name="Kohara Y."/>
        </authorList>
    </citation>
    <scope>NUCLEOTIDE SEQUENCE [LARGE SCALE GENOMIC DNA]</scope>
    <source>
        <strain evidence="7 8">Hd-rR</strain>
    </source>
</reference>
<feature type="signal peptide" evidence="5">
    <location>
        <begin position="1"/>
        <end position="15"/>
    </location>
</feature>
<dbReference type="AlphaFoldDB" id="A0A3B3I8E6"/>
<dbReference type="GO" id="GO:0005576">
    <property type="term" value="C:extracellular region"/>
    <property type="evidence" value="ECO:0007669"/>
    <property type="project" value="UniProtKB-SubCell"/>
</dbReference>
<evidence type="ECO:0000313" key="7">
    <source>
        <dbReference type="Ensembl" id="ENSORLP00000040060.1"/>
    </source>
</evidence>
<dbReference type="STRING" id="8090.ENSORLP00000040060"/>
<proteinExistence type="predicted"/>
<dbReference type="InParanoid" id="A0A3B3I8E6"/>
<evidence type="ECO:0000256" key="5">
    <source>
        <dbReference type="SAM" id="SignalP"/>
    </source>
</evidence>
<dbReference type="SUPFAM" id="SSF49842">
    <property type="entry name" value="TNF-like"/>
    <property type="match status" value="1"/>
</dbReference>
<dbReference type="GeneID" id="101156863"/>
<dbReference type="PRINTS" id="PR00007">
    <property type="entry name" value="COMPLEMNTC1Q"/>
</dbReference>
<dbReference type="SMART" id="SM00110">
    <property type="entry name" value="C1Q"/>
    <property type="match status" value="1"/>
</dbReference>
<reference evidence="7" key="3">
    <citation type="submission" date="2025-09" db="UniProtKB">
        <authorList>
            <consortium name="Ensembl"/>
        </authorList>
    </citation>
    <scope>IDENTIFICATION</scope>
    <source>
        <strain evidence="7">Hd-rR</strain>
    </source>
</reference>
<dbReference type="InterPro" id="IPR008983">
    <property type="entry name" value="Tumour_necrosis_fac-like_dom"/>
</dbReference>
<gene>
    <name evidence="7" type="primary">LOC101156863</name>
</gene>
<evidence type="ECO:0000256" key="4">
    <source>
        <dbReference type="SAM" id="Coils"/>
    </source>
</evidence>
<evidence type="ECO:0000256" key="2">
    <source>
        <dbReference type="ARBA" id="ARBA00022525"/>
    </source>
</evidence>
<dbReference type="Gene3D" id="2.60.120.40">
    <property type="match status" value="1"/>
</dbReference>
<accession>A0A3B3I8E6</accession>
<dbReference type="PROSITE" id="PS50871">
    <property type="entry name" value="C1Q"/>
    <property type="match status" value="1"/>
</dbReference>
<dbReference type="OrthoDB" id="6154955at2759"/>